<accession>A0AAE0A8D3</accession>
<evidence type="ECO:0000313" key="4">
    <source>
        <dbReference type="Proteomes" id="UP001281410"/>
    </source>
</evidence>
<reference evidence="3" key="1">
    <citation type="journal article" date="2023" name="Plant J.">
        <title>Genome sequences and population genomics provide insights into the demographic history, inbreeding, and mutation load of two 'living fossil' tree species of Dipteronia.</title>
        <authorList>
            <person name="Feng Y."/>
            <person name="Comes H.P."/>
            <person name="Chen J."/>
            <person name="Zhu S."/>
            <person name="Lu R."/>
            <person name="Zhang X."/>
            <person name="Li P."/>
            <person name="Qiu J."/>
            <person name="Olsen K.M."/>
            <person name="Qiu Y."/>
        </authorList>
    </citation>
    <scope>NUCLEOTIDE SEQUENCE</scope>
    <source>
        <strain evidence="3">NBL</strain>
    </source>
</reference>
<evidence type="ECO:0000313" key="3">
    <source>
        <dbReference type="EMBL" id="KAK3205820.1"/>
    </source>
</evidence>
<organism evidence="3 4">
    <name type="scientific">Dipteronia sinensis</name>
    <dbReference type="NCBI Taxonomy" id="43782"/>
    <lineage>
        <taxon>Eukaryota</taxon>
        <taxon>Viridiplantae</taxon>
        <taxon>Streptophyta</taxon>
        <taxon>Embryophyta</taxon>
        <taxon>Tracheophyta</taxon>
        <taxon>Spermatophyta</taxon>
        <taxon>Magnoliopsida</taxon>
        <taxon>eudicotyledons</taxon>
        <taxon>Gunneridae</taxon>
        <taxon>Pentapetalae</taxon>
        <taxon>rosids</taxon>
        <taxon>malvids</taxon>
        <taxon>Sapindales</taxon>
        <taxon>Sapindaceae</taxon>
        <taxon>Hippocastanoideae</taxon>
        <taxon>Acereae</taxon>
        <taxon>Dipteronia</taxon>
    </lineage>
</organism>
<keyword evidence="4" id="KW-1185">Reference proteome</keyword>
<dbReference type="PANTHER" id="PTHR47926">
    <property type="entry name" value="PENTATRICOPEPTIDE REPEAT-CONTAINING PROTEIN"/>
    <property type="match status" value="1"/>
</dbReference>
<dbReference type="PANTHER" id="PTHR47926:SF347">
    <property type="entry name" value="PENTATRICOPEPTIDE REPEAT-CONTAINING PROTEIN"/>
    <property type="match status" value="1"/>
</dbReference>
<comment type="caution">
    <text evidence="3">The sequence shown here is derived from an EMBL/GenBank/DDBJ whole genome shotgun (WGS) entry which is preliminary data.</text>
</comment>
<gene>
    <name evidence="3" type="ORF">Dsin_019866</name>
</gene>
<feature type="transmembrane region" description="Helical" evidence="2">
    <location>
        <begin position="93"/>
        <end position="110"/>
    </location>
</feature>
<dbReference type="EMBL" id="JANJYJ010000006">
    <property type="protein sequence ID" value="KAK3205820.1"/>
    <property type="molecule type" value="Genomic_DNA"/>
</dbReference>
<dbReference type="AlphaFoldDB" id="A0AAE0A8D3"/>
<keyword evidence="1" id="KW-0677">Repeat</keyword>
<keyword evidence="2" id="KW-0472">Membrane</keyword>
<proteinExistence type="predicted"/>
<protein>
    <recommendedName>
        <fullName evidence="5">Pentatricopeptide repeat-containing protein</fullName>
    </recommendedName>
</protein>
<dbReference type="GO" id="GO:0003723">
    <property type="term" value="F:RNA binding"/>
    <property type="evidence" value="ECO:0007669"/>
    <property type="project" value="InterPro"/>
</dbReference>
<dbReference type="Pfam" id="PF13041">
    <property type="entry name" value="PPR_2"/>
    <property type="match status" value="1"/>
</dbReference>
<keyword evidence="2" id="KW-0812">Transmembrane</keyword>
<dbReference type="Proteomes" id="UP001281410">
    <property type="component" value="Unassembled WGS sequence"/>
</dbReference>
<keyword evidence="2" id="KW-1133">Transmembrane helix</keyword>
<dbReference type="InterPro" id="IPR046960">
    <property type="entry name" value="PPR_At4g14850-like_plant"/>
</dbReference>
<dbReference type="Gene3D" id="1.25.40.10">
    <property type="entry name" value="Tetratricopeptide repeat domain"/>
    <property type="match status" value="1"/>
</dbReference>
<dbReference type="InterPro" id="IPR002885">
    <property type="entry name" value="PPR_rpt"/>
</dbReference>
<evidence type="ECO:0008006" key="5">
    <source>
        <dbReference type="Google" id="ProtNLM"/>
    </source>
</evidence>
<dbReference type="InterPro" id="IPR011990">
    <property type="entry name" value="TPR-like_helical_dom_sf"/>
</dbReference>
<evidence type="ECO:0000256" key="2">
    <source>
        <dbReference type="SAM" id="Phobius"/>
    </source>
</evidence>
<evidence type="ECO:0000256" key="1">
    <source>
        <dbReference type="ARBA" id="ARBA00022737"/>
    </source>
</evidence>
<dbReference type="GO" id="GO:0009451">
    <property type="term" value="P:RNA modification"/>
    <property type="evidence" value="ECO:0007669"/>
    <property type="project" value="InterPro"/>
</dbReference>
<sequence>MREAQKLFEELSVRDVVLWKAMVIQCSWGSWNTIMAVGERCGDLDGTLRVFDIMLGASIQPDLVTITTLLSTCCHLVERFMDIRLLMGWQRMVNVRILIMYVLIMNNAVMDMNAKCRSMRDAQMVFNEMSNKDVGS</sequence>
<name>A0AAE0A8D3_9ROSI</name>